<gene>
    <name evidence="2" type="ORF">D4A47_00400</name>
</gene>
<accession>A0A498D488</accession>
<name>A0A498D488_9FIRM</name>
<dbReference type="RefSeq" id="WP_121585590.1">
    <property type="nucleotide sequence ID" value="NZ_RCHT01000001.1"/>
</dbReference>
<organism evidence="2 3">
    <name type="scientific">Anaerotruncus massiliensis</name>
    <name type="common">ex Liu et al. 2021</name>
    <dbReference type="NCBI Taxonomy" id="2321404"/>
    <lineage>
        <taxon>Bacteria</taxon>
        <taxon>Bacillati</taxon>
        <taxon>Bacillota</taxon>
        <taxon>Clostridia</taxon>
        <taxon>Eubacteriales</taxon>
        <taxon>Oscillospiraceae</taxon>
        <taxon>Anaerotruncus</taxon>
    </lineage>
</organism>
<sequence length="129" mass="14466">MLRKLMLYLMVLATAVKFASLAYVFTTDIERLPVAVYVSTGVVVLFGLFLICKNIVKRVGRKELASYYGLSAAAVFFNLIFMKIFSRAEIATLDLLILGTMMDILVGVVFVVLTVREHKYVRIKMGTDS</sequence>
<proteinExistence type="predicted"/>
<keyword evidence="1" id="KW-0472">Membrane</keyword>
<comment type="caution">
    <text evidence="2">The sequence shown here is derived from an EMBL/GenBank/DDBJ whole genome shotgun (WGS) entry which is preliminary data.</text>
</comment>
<reference evidence="2 3" key="1">
    <citation type="submission" date="2018-10" db="EMBL/GenBank/DDBJ databases">
        <title>Anaerotruncus faecis sp. nov., isolated from human feces.</title>
        <authorList>
            <person name="Wang Y.-J."/>
        </authorList>
    </citation>
    <scope>NUCLEOTIDE SEQUENCE [LARGE SCALE GENOMIC DNA]</scope>
    <source>
        <strain evidence="2 3">22A2-44</strain>
    </source>
</reference>
<feature type="transmembrane region" description="Helical" evidence="1">
    <location>
        <begin position="64"/>
        <end position="85"/>
    </location>
</feature>
<feature type="transmembrane region" description="Helical" evidence="1">
    <location>
        <begin position="7"/>
        <end position="26"/>
    </location>
</feature>
<feature type="transmembrane region" description="Helical" evidence="1">
    <location>
        <begin position="32"/>
        <end position="52"/>
    </location>
</feature>
<evidence type="ECO:0000313" key="3">
    <source>
        <dbReference type="Proteomes" id="UP000276301"/>
    </source>
</evidence>
<keyword evidence="1" id="KW-0812">Transmembrane</keyword>
<evidence type="ECO:0000256" key="1">
    <source>
        <dbReference type="SAM" id="Phobius"/>
    </source>
</evidence>
<feature type="transmembrane region" description="Helical" evidence="1">
    <location>
        <begin position="91"/>
        <end position="115"/>
    </location>
</feature>
<protein>
    <submittedName>
        <fullName evidence="2">Uncharacterized protein</fullName>
    </submittedName>
</protein>
<keyword evidence="3" id="KW-1185">Reference proteome</keyword>
<dbReference type="EMBL" id="RCHT01000001">
    <property type="protein sequence ID" value="RLL14481.1"/>
    <property type="molecule type" value="Genomic_DNA"/>
</dbReference>
<evidence type="ECO:0000313" key="2">
    <source>
        <dbReference type="EMBL" id="RLL14481.1"/>
    </source>
</evidence>
<keyword evidence="1" id="KW-1133">Transmembrane helix</keyword>
<dbReference type="AlphaFoldDB" id="A0A498D488"/>
<dbReference type="Proteomes" id="UP000276301">
    <property type="component" value="Unassembled WGS sequence"/>
</dbReference>